<dbReference type="EMBL" id="SMOL01000753">
    <property type="protein sequence ID" value="KAB2599828.1"/>
    <property type="molecule type" value="Genomic_DNA"/>
</dbReference>
<reference evidence="1 2" key="3">
    <citation type="submission" date="2019-11" db="EMBL/GenBank/DDBJ databases">
        <title>A de novo genome assembly of a pear dwarfing rootstock.</title>
        <authorList>
            <person name="Wang F."/>
            <person name="Wang J."/>
            <person name="Li S."/>
            <person name="Zhang Y."/>
            <person name="Fang M."/>
            <person name="Ma L."/>
            <person name="Zhao Y."/>
            <person name="Jiang S."/>
        </authorList>
    </citation>
    <scope>NUCLEOTIDE SEQUENCE [LARGE SCALE GENOMIC DNA]</scope>
    <source>
        <strain evidence="1">S2</strain>
        <tissue evidence="1">Leaf</tissue>
    </source>
</reference>
<sequence>MAIGDPSLLASSNENFVLPLVTALIELDSQSSESAAENVEPGKRKIYKKGPLKKQNLLLTWDSISFILLSYPQIRFRNRETATESVLVGTTWKKRDRGRGCRWRDIWQVVLRQAYRGASFHRYVVETRDHQVDEGFARCGFAGLWKAEKSWRSHGCELCEKSPIDRVTETFV</sequence>
<evidence type="ECO:0000313" key="1">
    <source>
        <dbReference type="EMBL" id="KAB2599828.1"/>
    </source>
</evidence>
<dbReference type="AlphaFoldDB" id="A0A5N5F9T3"/>
<reference evidence="2" key="2">
    <citation type="submission" date="2019-10" db="EMBL/GenBank/DDBJ databases">
        <title>A de novo genome assembly of a pear dwarfing rootstock.</title>
        <authorList>
            <person name="Wang F."/>
            <person name="Wang J."/>
            <person name="Li S."/>
            <person name="Zhang Y."/>
            <person name="Fang M."/>
            <person name="Ma L."/>
            <person name="Zhao Y."/>
            <person name="Jiang S."/>
        </authorList>
    </citation>
    <scope>NUCLEOTIDE SEQUENCE [LARGE SCALE GENOMIC DNA]</scope>
</reference>
<dbReference type="Proteomes" id="UP000327157">
    <property type="component" value="Chromosome 13"/>
</dbReference>
<gene>
    <name evidence="1" type="ORF">D8674_010099</name>
</gene>
<name>A0A5N5F9T3_9ROSA</name>
<reference evidence="1 2" key="1">
    <citation type="submission" date="2019-09" db="EMBL/GenBank/DDBJ databases">
        <authorList>
            <person name="Ou C."/>
        </authorList>
    </citation>
    <scope>NUCLEOTIDE SEQUENCE [LARGE SCALE GENOMIC DNA]</scope>
    <source>
        <strain evidence="1">S2</strain>
        <tissue evidence="1">Leaf</tissue>
    </source>
</reference>
<keyword evidence="2" id="KW-1185">Reference proteome</keyword>
<comment type="caution">
    <text evidence="1">The sequence shown here is derived from an EMBL/GenBank/DDBJ whole genome shotgun (WGS) entry which is preliminary data.</text>
</comment>
<accession>A0A5N5F9T3</accession>
<protein>
    <submittedName>
        <fullName evidence="1">Uncharacterized protein</fullName>
    </submittedName>
</protein>
<proteinExistence type="predicted"/>
<organism evidence="1 2">
    <name type="scientific">Pyrus ussuriensis x Pyrus communis</name>
    <dbReference type="NCBI Taxonomy" id="2448454"/>
    <lineage>
        <taxon>Eukaryota</taxon>
        <taxon>Viridiplantae</taxon>
        <taxon>Streptophyta</taxon>
        <taxon>Embryophyta</taxon>
        <taxon>Tracheophyta</taxon>
        <taxon>Spermatophyta</taxon>
        <taxon>Magnoliopsida</taxon>
        <taxon>eudicotyledons</taxon>
        <taxon>Gunneridae</taxon>
        <taxon>Pentapetalae</taxon>
        <taxon>rosids</taxon>
        <taxon>fabids</taxon>
        <taxon>Rosales</taxon>
        <taxon>Rosaceae</taxon>
        <taxon>Amygdaloideae</taxon>
        <taxon>Maleae</taxon>
        <taxon>Pyrus</taxon>
    </lineage>
</organism>
<evidence type="ECO:0000313" key="2">
    <source>
        <dbReference type="Proteomes" id="UP000327157"/>
    </source>
</evidence>